<sequence length="265" mass="29626">MLGWFRRKSLLGDELSAWQFDCCQWLLRHTGGFPALRESPMVQPTPRFFPDRGLRGTAMADAIFARVKGYAGMGTWPCKLHMQEDDPDAKVGPTLLVQNTPHSPAGTFRKADAGALITYHPRQLDDPMSLVATFAHELAHYLTGGATEPPPGGWEVWEHATDMGAVFLGFGIFMANSRFNFSQYTDGQVMGWKWRQQGYVSEPEILHMHAIRCALLGTPPRETLAYLKPSLRGIFKRVLADVQRQNHVLQELRGVAPLMAEVAHA</sequence>
<protein>
    <submittedName>
        <fullName evidence="1">Uncharacterized protein</fullName>
    </submittedName>
</protein>
<dbReference type="EMBL" id="SJTG01000004">
    <property type="protein sequence ID" value="TCI07956.1"/>
    <property type="molecule type" value="Genomic_DNA"/>
</dbReference>
<gene>
    <name evidence="1" type="ORF">EZM97_25140</name>
</gene>
<evidence type="ECO:0000313" key="1">
    <source>
        <dbReference type="EMBL" id="TCI07956.1"/>
    </source>
</evidence>
<organism evidence="1 2">
    <name type="scientific">Dyella soli</name>
    <dbReference type="NCBI Taxonomy" id="522319"/>
    <lineage>
        <taxon>Bacteria</taxon>
        <taxon>Pseudomonadati</taxon>
        <taxon>Pseudomonadota</taxon>
        <taxon>Gammaproteobacteria</taxon>
        <taxon>Lysobacterales</taxon>
        <taxon>Rhodanobacteraceae</taxon>
        <taxon>Dyella</taxon>
    </lineage>
</organism>
<name>A0A4R0YNR1_9GAMM</name>
<comment type="caution">
    <text evidence="1">The sequence shown here is derived from an EMBL/GenBank/DDBJ whole genome shotgun (WGS) entry which is preliminary data.</text>
</comment>
<evidence type="ECO:0000313" key="2">
    <source>
        <dbReference type="Proteomes" id="UP000291822"/>
    </source>
</evidence>
<keyword evidence="2" id="KW-1185">Reference proteome</keyword>
<accession>A0A4R0YNR1</accession>
<proteinExistence type="predicted"/>
<reference evidence="1 2" key="1">
    <citation type="submission" date="2019-02" db="EMBL/GenBank/DDBJ databases">
        <title>Dyella amyloliquefaciens sp. nov., isolated from forest soil.</title>
        <authorList>
            <person name="Gao Z.-H."/>
            <person name="Qiu L.-H."/>
        </authorList>
    </citation>
    <scope>NUCLEOTIDE SEQUENCE [LARGE SCALE GENOMIC DNA]</scope>
    <source>
        <strain evidence="1 2">KACC 12747</strain>
    </source>
</reference>
<dbReference type="AlphaFoldDB" id="A0A4R0YNR1"/>
<dbReference type="Proteomes" id="UP000291822">
    <property type="component" value="Unassembled WGS sequence"/>
</dbReference>